<sequence length="172" mass="19607">MKKKILVFIFIIINISCQISFFISPEIGSKVVSYAYKYINANTKYVCGGRDSLHTGVINIDCSGLVVQCYRYAIADNIKYDLLFCDANIQDMFKYYSVFTDTLSAGDIIFMSEEDNNDMPTHIGIYIKTIDNNIYNNIYSIDATQGKIEQETHFNNTFNDSYSLINNPNVLS</sequence>
<keyword evidence="4" id="KW-0788">Thiol protease</keyword>
<dbReference type="GO" id="GO:0008234">
    <property type="term" value="F:cysteine-type peptidase activity"/>
    <property type="evidence" value="ECO:0007669"/>
    <property type="project" value="UniProtKB-KW"/>
</dbReference>
<keyword evidence="3" id="KW-0378">Hydrolase</keyword>
<dbReference type="AlphaFoldDB" id="A0AA87TFN3"/>
<dbReference type="GO" id="GO:0006508">
    <property type="term" value="P:proteolysis"/>
    <property type="evidence" value="ECO:0007669"/>
    <property type="project" value="UniProtKB-KW"/>
</dbReference>
<dbReference type="EMBL" id="ATFE01000016">
    <property type="protein sequence ID" value="EPF27811.1"/>
    <property type="molecule type" value="Genomic_DNA"/>
</dbReference>
<dbReference type="Gene3D" id="3.90.1720.10">
    <property type="entry name" value="endopeptidase domain like (from Nostoc punctiforme)"/>
    <property type="match status" value="1"/>
</dbReference>
<name>A0AA87TFN3_TREMD</name>
<protein>
    <recommendedName>
        <fullName evidence="5">NlpC/P60 domain-containing protein</fullName>
    </recommendedName>
</protein>
<dbReference type="SUPFAM" id="SSF54001">
    <property type="entry name" value="Cysteine proteinases"/>
    <property type="match status" value="1"/>
</dbReference>
<dbReference type="InterPro" id="IPR038765">
    <property type="entry name" value="Papain-like_cys_pep_sf"/>
</dbReference>
<dbReference type="Pfam" id="PF00877">
    <property type="entry name" value="NLPC_P60"/>
    <property type="match status" value="1"/>
</dbReference>
<accession>A0AA87TFN3</accession>
<evidence type="ECO:0000259" key="5">
    <source>
        <dbReference type="PROSITE" id="PS51935"/>
    </source>
</evidence>
<comment type="similarity">
    <text evidence="1">Belongs to the peptidase C40 family.</text>
</comment>
<keyword evidence="2" id="KW-0645">Protease</keyword>
<dbReference type="Proteomes" id="UP000014634">
    <property type="component" value="Unassembled WGS sequence"/>
</dbReference>
<evidence type="ECO:0000313" key="6">
    <source>
        <dbReference type="EMBL" id="EPF27811.1"/>
    </source>
</evidence>
<evidence type="ECO:0000256" key="1">
    <source>
        <dbReference type="ARBA" id="ARBA00007074"/>
    </source>
</evidence>
<reference evidence="6 7" key="1">
    <citation type="submission" date="2013-04" db="EMBL/GenBank/DDBJ databases">
        <title>The Genome Sequence of Treponema medium ATCC 700293.</title>
        <authorList>
            <consortium name="The Broad Institute Genomics Platform"/>
            <person name="Earl A."/>
            <person name="Ward D."/>
            <person name="Feldgarden M."/>
            <person name="Gevers D."/>
            <person name="Leonetti C."/>
            <person name="Blanton J.M."/>
            <person name="Dewhirst F.E."/>
            <person name="Izard J."/>
            <person name="Walker B."/>
            <person name="Young S."/>
            <person name="Zeng Q."/>
            <person name="Gargeya S."/>
            <person name="Fitzgerald M."/>
            <person name="Haas B."/>
            <person name="Abouelleil A."/>
            <person name="Allen A.W."/>
            <person name="Alvarado L."/>
            <person name="Arachchi H.M."/>
            <person name="Berlin A.M."/>
            <person name="Chapman S.B."/>
            <person name="Gainer-Dewar J."/>
            <person name="Goldberg J."/>
            <person name="Griggs A."/>
            <person name="Gujja S."/>
            <person name="Hansen M."/>
            <person name="Howarth C."/>
            <person name="Imamovic A."/>
            <person name="Ireland A."/>
            <person name="Larimer J."/>
            <person name="McCowan C."/>
            <person name="Murphy C."/>
            <person name="Pearson M."/>
            <person name="Poon T.W."/>
            <person name="Priest M."/>
            <person name="Roberts A."/>
            <person name="Saif S."/>
            <person name="Shea T."/>
            <person name="Sisk P."/>
            <person name="Sykes S."/>
            <person name="Wortman J."/>
            <person name="Nusbaum C."/>
            <person name="Birren B."/>
        </authorList>
    </citation>
    <scope>NUCLEOTIDE SEQUENCE [LARGE SCALE GENOMIC DNA]</scope>
    <source>
        <strain evidence="6 7">ATCC 700293</strain>
    </source>
</reference>
<feature type="domain" description="NlpC/P60" evidence="5">
    <location>
        <begin position="25"/>
        <end position="165"/>
    </location>
</feature>
<dbReference type="RefSeq" id="WP_016524233.1">
    <property type="nucleotide sequence ID" value="NZ_KE332517.1"/>
</dbReference>
<proteinExistence type="inferred from homology"/>
<evidence type="ECO:0000256" key="2">
    <source>
        <dbReference type="ARBA" id="ARBA00022670"/>
    </source>
</evidence>
<evidence type="ECO:0000313" key="7">
    <source>
        <dbReference type="Proteomes" id="UP000014634"/>
    </source>
</evidence>
<dbReference type="InterPro" id="IPR000064">
    <property type="entry name" value="NLP_P60_dom"/>
</dbReference>
<evidence type="ECO:0000256" key="3">
    <source>
        <dbReference type="ARBA" id="ARBA00022801"/>
    </source>
</evidence>
<gene>
    <name evidence="6" type="ORF">HMPREF9195_02312</name>
</gene>
<comment type="caution">
    <text evidence="6">The sequence shown here is derived from an EMBL/GenBank/DDBJ whole genome shotgun (WGS) entry which is preliminary data.</text>
</comment>
<dbReference type="PROSITE" id="PS51935">
    <property type="entry name" value="NLPC_P60"/>
    <property type="match status" value="1"/>
</dbReference>
<evidence type="ECO:0000256" key="4">
    <source>
        <dbReference type="ARBA" id="ARBA00022807"/>
    </source>
</evidence>
<organism evidence="6 7">
    <name type="scientific">Treponema medium ATCC 700293</name>
    <dbReference type="NCBI Taxonomy" id="1125700"/>
    <lineage>
        <taxon>Bacteria</taxon>
        <taxon>Pseudomonadati</taxon>
        <taxon>Spirochaetota</taxon>
        <taxon>Spirochaetia</taxon>
        <taxon>Spirochaetales</taxon>
        <taxon>Treponemataceae</taxon>
        <taxon>Treponema</taxon>
    </lineage>
</organism>